<accession>A0A2N5S8M8</accession>
<feature type="non-terminal residue" evidence="3">
    <location>
        <position position="1"/>
    </location>
</feature>
<dbReference type="Pfam" id="PF05699">
    <property type="entry name" value="Dimer_Tnp_hAT"/>
    <property type="match status" value="1"/>
</dbReference>
<dbReference type="InterPro" id="IPR012337">
    <property type="entry name" value="RNaseH-like_sf"/>
</dbReference>
<feature type="region of interest" description="Disordered" evidence="1">
    <location>
        <begin position="299"/>
        <end position="324"/>
    </location>
</feature>
<evidence type="ECO:0000259" key="2">
    <source>
        <dbReference type="Pfam" id="PF05699"/>
    </source>
</evidence>
<dbReference type="SUPFAM" id="SSF53098">
    <property type="entry name" value="Ribonuclease H-like"/>
    <property type="match status" value="1"/>
</dbReference>
<evidence type="ECO:0000313" key="3">
    <source>
        <dbReference type="EMBL" id="PLW09594.1"/>
    </source>
</evidence>
<feature type="compositionally biased region" description="Acidic residues" evidence="1">
    <location>
        <begin position="7"/>
        <end position="17"/>
    </location>
</feature>
<evidence type="ECO:0000313" key="4">
    <source>
        <dbReference type="Proteomes" id="UP000235392"/>
    </source>
</evidence>
<dbReference type="AlphaFoldDB" id="A0A2N5S8M8"/>
<dbReference type="EMBL" id="PGCI01001001">
    <property type="protein sequence ID" value="PLW09594.1"/>
    <property type="molecule type" value="Genomic_DNA"/>
</dbReference>
<dbReference type="InterPro" id="IPR008906">
    <property type="entry name" value="HATC_C_dom"/>
</dbReference>
<proteinExistence type="predicted"/>
<protein>
    <recommendedName>
        <fullName evidence="2">HAT C-terminal dimerisation domain-containing protein</fullName>
    </recommendedName>
</protein>
<feature type="compositionally biased region" description="Polar residues" evidence="1">
    <location>
        <begin position="560"/>
        <end position="570"/>
    </location>
</feature>
<dbReference type="PANTHER" id="PTHR47501">
    <property type="entry name" value="TRANSPOSASE-RELATED"/>
    <property type="match status" value="1"/>
</dbReference>
<organism evidence="3 4">
    <name type="scientific">Puccinia coronata f. sp. avenae</name>
    <dbReference type="NCBI Taxonomy" id="200324"/>
    <lineage>
        <taxon>Eukaryota</taxon>
        <taxon>Fungi</taxon>
        <taxon>Dikarya</taxon>
        <taxon>Basidiomycota</taxon>
        <taxon>Pucciniomycotina</taxon>
        <taxon>Pucciniomycetes</taxon>
        <taxon>Pucciniales</taxon>
        <taxon>Pucciniaceae</taxon>
        <taxon>Puccinia</taxon>
    </lineage>
</organism>
<dbReference type="Proteomes" id="UP000235392">
    <property type="component" value="Unassembled WGS sequence"/>
</dbReference>
<reference evidence="3 4" key="1">
    <citation type="submission" date="2017-11" db="EMBL/GenBank/DDBJ databases">
        <title>De novo assembly and phasing of dikaryotic genomes from two isolates of Puccinia coronata f. sp. avenae, the causal agent of oat crown rust.</title>
        <authorList>
            <person name="Miller M.E."/>
            <person name="Zhang Y."/>
            <person name="Omidvar V."/>
            <person name="Sperschneider J."/>
            <person name="Schwessinger B."/>
            <person name="Raley C."/>
            <person name="Palmer J.M."/>
            <person name="Garnica D."/>
            <person name="Upadhyaya N."/>
            <person name="Rathjen J."/>
            <person name="Taylor J.M."/>
            <person name="Park R.F."/>
            <person name="Dodds P.N."/>
            <person name="Hirsch C.D."/>
            <person name="Kianian S.F."/>
            <person name="Figueroa M."/>
        </authorList>
    </citation>
    <scope>NUCLEOTIDE SEQUENCE [LARGE SCALE GENOMIC DNA]</scope>
    <source>
        <strain evidence="3">12SD80</strain>
    </source>
</reference>
<feature type="domain" description="HAT C-terminal dimerisation" evidence="2">
    <location>
        <begin position="604"/>
        <end position="648"/>
    </location>
</feature>
<evidence type="ECO:0000256" key="1">
    <source>
        <dbReference type="SAM" id="MobiDB-lite"/>
    </source>
</evidence>
<comment type="caution">
    <text evidence="3">The sequence shown here is derived from an EMBL/GenBank/DDBJ whole genome shotgun (WGS) entry which is preliminary data.</text>
</comment>
<dbReference type="PANTHER" id="PTHR47501:SF5">
    <property type="entry name" value="HAT C-TERMINAL DIMERISATION DOMAIN-CONTAINING PROTEIN"/>
    <property type="match status" value="1"/>
</dbReference>
<feature type="region of interest" description="Disordered" evidence="1">
    <location>
        <begin position="545"/>
        <end position="576"/>
    </location>
</feature>
<gene>
    <name evidence="3" type="ORF">PCASD_20259</name>
</gene>
<sequence length="650" mass="73377">RRTGDVIDVDTTQDSDEENRRAPAGKRKDLEKDKDGFDHSQLYFYPPALGPNQDSLSTSWACRWCKKEYIASGGSYYNLKAHRDGAMVKGLVRSACQGRLKAIEAGGNFPPSVSELVSQKAKSQPAGAGTLIAFATKGKFDNNTLNNLIVTWILRQSLPWLRIKDFHLGVSFDHAVHNSQLHSWIWAASQACQLYLELCTQTTDSGSNSFTMAKGVAAILPKFDATRWDVQHIHHRFVCHVIALILGAGLKALKLPTKIVRAKKEDHPFPLLETIIKEDEPEETTNQEIVEVGKKVDLSDDEVDPEDAEEGLAQPGWKWDNEDDKSNQCDEKGIGYTLEKIDYICCRIALSPQKRSEWKLCASKLEFKGRGLIAGYGIRWNIAYDSRQRAYKGRRVTTKLLEKEDDKYAGKSAANHFFKSYALGAKEWEDVNNLNNVLKEFLDMTKQMEEDYPKLSMVLYEYVWLQDSLSKQKRAAMSTSLEAMFDPMLEITNKYTTLALNCDTVILATFLHPAWCMMLFNDHYKSHTTRITKLIQKTFSDQKNHLKSLNPGTPPKETPSEGNGSPPNVESDSDGDQFNYYHPNLQEIRVNTEIKRYNNGDFSMDKKGDVLGWWKVHCKDFPILGLLARGYLACPASSAGVERTFSAAAQ</sequence>
<feature type="compositionally biased region" description="Acidic residues" evidence="1">
    <location>
        <begin position="299"/>
        <end position="310"/>
    </location>
</feature>
<feature type="compositionally biased region" description="Basic and acidic residues" evidence="1">
    <location>
        <begin position="18"/>
        <end position="33"/>
    </location>
</feature>
<feature type="region of interest" description="Disordered" evidence="1">
    <location>
        <begin position="1"/>
        <end position="33"/>
    </location>
</feature>
<name>A0A2N5S8M8_9BASI</name>
<dbReference type="GO" id="GO:0046983">
    <property type="term" value="F:protein dimerization activity"/>
    <property type="evidence" value="ECO:0007669"/>
    <property type="project" value="InterPro"/>
</dbReference>